<organism evidence="1 2">
    <name type="scientific">Ornithinibacillus halotolerans</name>
    <dbReference type="NCBI Taxonomy" id="1274357"/>
    <lineage>
        <taxon>Bacteria</taxon>
        <taxon>Bacillati</taxon>
        <taxon>Bacillota</taxon>
        <taxon>Bacilli</taxon>
        <taxon>Bacillales</taxon>
        <taxon>Bacillaceae</taxon>
        <taxon>Ornithinibacillus</taxon>
    </lineage>
</organism>
<proteinExistence type="predicted"/>
<keyword evidence="2" id="KW-1185">Reference proteome</keyword>
<accession>A0A916RWZ3</accession>
<dbReference type="AlphaFoldDB" id="A0A916RWZ3"/>
<reference evidence="1" key="2">
    <citation type="submission" date="2020-09" db="EMBL/GenBank/DDBJ databases">
        <authorList>
            <person name="Sun Q."/>
            <person name="Zhou Y."/>
        </authorList>
    </citation>
    <scope>NUCLEOTIDE SEQUENCE</scope>
    <source>
        <strain evidence="1">CGMCC 1.12408</strain>
    </source>
</reference>
<evidence type="ECO:0000313" key="1">
    <source>
        <dbReference type="EMBL" id="GGA74826.1"/>
    </source>
</evidence>
<gene>
    <name evidence="1" type="ORF">GCM10008025_18190</name>
</gene>
<sequence length="70" mass="8145">MTYYYYLASDQIMGLGTGTLDLTKTDDVIPGFDYPVQLDIFNGVEKEWELRALLQFVRNHTEPYKDCTCK</sequence>
<reference evidence="1" key="1">
    <citation type="journal article" date="2014" name="Int. J. Syst. Evol. Microbiol.">
        <title>Complete genome sequence of Corynebacterium casei LMG S-19264T (=DSM 44701T), isolated from a smear-ripened cheese.</title>
        <authorList>
            <consortium name="US DOE Joint Genome Institute (JGI-PGF)"/>
            <person name="Walter F."/>
            <person name="Albersmeier A."/>
            <person name="Kalinowski J."/>
            <person name="Ruckert C."/>
        </authorList>
    </citation>
    <scope>NUCLEOTIDE SEQUENCE</scope>
    <source>
        <strain evidence="1">CGMCC 1.12408</strain>
    </source>
</reference>
<comment type="caution">
    <text evidence="1">The sequence shown here is derived from an EMBL/GenBank/DDBJ whole genome shotgun (WGS) entry which is preliminary data.</text>
</comment>
<evidence type="ECO:0000313" key="2">
    <source>
        <dbReference type="Proteomes" id="UP000613512"/>
    </source>
</evidence>
<dbReference type="Proteomes" id="UP000613512">
    <property type="component" value="Unassembled WGS sequence"/>
</dbReference>
<name>A0A916RWZ3_9BACI</name>
<dbReference type="EMBL" id="BMEY01000008">
    <property type="protein sequence ID" value="GGA74826.1"/>
    <property type="molecule type" value="Genomic_DNA"/>
</dbReference>
<protein>
    <submittedName>
        <fullName evidence="1">Uncharacterized protein</fullName>
    </submittedName>
</protein>
<dbReference type="RefSeq" id="WP_188384373.1">
    <property type="nucleotide sequence ID" value="NZ_BMEY01000008.1"/>
</dbReference>